<evidence type="ECO:0000313" key="7">
    <source>
        <dbReference type="Proteomes" id="UP000712157"/>
    </source>
</evidence>
<dbReference type="Gene3D" id="1.10.10.10">
    <property type="entry name" value="Winged helix-like DNA-binding domain superfamily/Winged helix DNA-binding domain"/>
    <property type="match status" value="1"/>
</dbReference>
<evidence type="ECO:0000313" key="6">
    <source>
        <dbReference type="EMBL" id="MBU9737506.1"/>
    </source>
</evidence>
<sequence length="299" mass="34483">MYNSYLDTFICVADCGSFNKAAEQLFISPTAVMKQINALEKQLDLILLNRTAKGITLTKAGESIYKDAKYMIAYSEQAIKKAGKLAQTERKTLRVGTSMLNPCKVFMDLWYQVSDQFSQFKIQVIPFEDDHDGILSVISQIGQTFDFIVGVCDSSQWLYLCNFYRLGEFRKMIAVPHSHRLAKKKRLKITDLYGETLMMVKRGDSEINDLLRDDLEKNHPQIHIEDTPHFYDINVFNRCEETNQLLLNLECWRDIHPSLVSISVDWNYTIPYGLLYPKKPSNTILEFLDALSSFDLSQD</sequence>
<reference evidence="6" key="1">
    <citation type="submission" date="2021-06" db="EMBL/GenBank/DDBJ databases">
        <title>Description of novel taxa of the family Lachnospiraceae.</title>
        <authorList>
            <person name="Chaplin A.V."/>
            <person name="Sokolova S.R."/>
            <person name="Pikina A.P."/>
            <person name="Korzhanova M."/>
            <person name="Belova V."/>
            <person name="Korostin D."/>
            <person name="Efimov B.A."/>
        </authorList>
    </citation>
    <scope>NUCLEOTIDE SEQUENCE</scope>
    <source>
        <strain evidence="6">ASD5720</strain>
    </source>
</reference>
<dbReference type="PANTHER" id="PTHR30126:SF40">
    <property type="entry name" value="HTH-TYPE TRANSCRIPTIONAL REGULATOR GLTR"/>
    <property type="match status" value="1"/>
</dbReference>
<dbReference type="GO" id="GO:0003700">
    <property type="term" value="F:DNA-binding transcription factor activity"/>
    <property type="evidence" value="ECO:0007669"/>
    <property type="project" value="InterPro"/>
</dbReference>
<dbReference type="AlphaFoldDB" id="A0A949NEQ7"/>
<gene>
    <name evidence="6" type="ORF">KTH89_13230</name>
</gene>
<comment type="similarity">
    <text evidence="1">Belongs to the LysR transcriptional regulatory family.</text>
</comment>
<dbReference type="GO" id="GO:0000976">
    <property type="term" value="F:transcription cis-regulatory region binding"/>
    <property type="evidence" value="ECO:0007669"/>
    <property type="project" value="TreeGrafter"/>
</dbReference>
<evidence type="ECO:0000256" key="2">
    <source>
        <dbReference type="ARBA" id="ARBA00023015"/>
    </source>
</evidence>
<feature type="domain" description="HTH lysR-type" evidence="5">
    <location>
        <begin position="1"/>
        <end position="58"/>
    </location>
</feature>
<dbReference type="Proteomes" id="UP000712157">
    <property type="component" value="Unassembled WGS sequence"/>
</dbReference>
<dbReference type="RefSeq" id="WP_238722022.1">
    <property type="nucleotide sequence ID" value="NZ_JAHQCW010000021.1"/>
</dbReference>
<organism evidence="6 7">
    <name type="scientific">Diplocloster agilis</name>
    <dbReference type="NCBI Taxonomy" id="2850323"/>
    <lineage>
        <taxon>Bacteria</taxon>
        <taxon>Bacillati</taxon>
        <taxon>Bacillota</taxon>
        <taxon>Clostridia</taxon>
        <taxon>Lachnospirales</taxon>
        <taxon>Lachnospiraceae</taxon>
        <taxon>Diplocloster</taxon>
    </lineage>
</organism>
<proteinExistence type="inferred from homology"/>
<dbReference type="InterPro" id="IPR036390">
    <property type="entry name" value="WH_DNA-bd_sf"/>
</dbReference>
<dbReference type="InterPro" id="IPR036388">
    <property type="entry name" value="WH-like_DNA-bd_sf"/>
</dbReference>
<dbReference type="PANTHER" id="PTHR30126">
    <property type="entry name" value="HTH-TYPE TRANSCRIPTIONAL REGULATOR"/>
    <property type="match status" value="1"/>
</dbReference>
<comment type="caution">
    <text evidence="6">The sequence shown here is derived from an EMBL/GenBank/DDBJ whole genome shotgun (WGS) entry which is preliminary data.</text>
</comment>
<keyword evidence="3" id="KW-0238">DNA-binding</keyword>
<dbReference type="SUPFAM" id="SSF46785">
    <property type="entry name" value="Winged helix' DNA-binding domain"/>
    <property type="match status" value="1"/>
</dbReference>
<keyword evidence="2" id="KW-0805">Transcription regulation</keyword>
<dbReference type="FunFam" id="1.10.10.10:FF:000001">
    <property type="entry name" value="LysR family transcriptional regulator"/>
    <property type="match status" value="1"/>
</dbReference>
<keyword evidence="7" id="KW-1185">Reference proteome</keyword>
<evidence type="ECO:0000256" key="1">
    <source>
        <dbReference type="ARBA" id="ARBA00009437"/>
    </source>
</evidence>
<accession>A0A949NEQ7</accession>
<evidence type="ECO:0000256" key="3">
    <source>
        <dbReference type="ARBA" id="ARBA00023125"/>
    </source>
</evidence>
<dbReference type="InterPro" id="IPR000847">
    <property type="entry name" value="LysR_HTH_N"/>
</dbReference>
<name>A0A949NEQ7_9FIRM</name>
<protein>
    <submittedName>
        <fullName evidence="6">LysR family transcriptional regulator</fullName>
    </submittedName>
</protein>
<dbReference type="PROSITE" id="PS50931">
    <property type="entry name" value="HTH_LYSR"/>
    <property type="match status" value="1"/>
</dbReference>
<dbReference type="EMBL" id="JAHQCW010000021">
    <property type="protein sequence ID" value="MBU9737506.1"/>
    <property type="molecule type" value="Genomic_DNA"/>
</dbReference>
<dbReference type="Pfam" id="PF00126">
    <property type="entry name" value="HTH_1"/>
    <property type="match status" value="1"/>
</dbReference>
<evidence type="ECO:0000259" key="5">
    <source>
        <dbReference type="PROSITE" id="PS50931"/>
    </source>
</evidence>
<keyword evidence="4" id="KW-0804">Transcription</keyword>
<evidence type="ECO:0000256" key="4">
    <source>
        <dbReference type="ARBA" id="ARBA00023163"/>
    </source>
</evidence>